<reference evidence="9" key="2">
    <citation type="submission" date="2023-01" db="EMBL/GenBank/DDBJ databases">
        <authorList>
            <person name="Sun Q."/>
            <person name="Evtushenko L."/>
        </authorList>
    </citation>
    <scope>NUCLEOTIDE SEQUENCE</scope>
    <source>
        <strain evidence="9">VKM B-2748</strain>
    </source>
</reference>
<evidence type="ECO:0000256" key="4">
    <source>
        <dbReference type="ARBA" id="ARBA00022801"/>
    </source>
</evidence>
<dbReference type="AlphaFoldDB" id="A0A9W6JPR5"/>
<evidence type="ECO:0000313" key="10">
    <source>
        <dbReference type="Proteomes" id="UP001143309"/>
    </source>
</evidence>
<keyword evidence="10" id="KW-1185">Reference proteome</keyword>
<dbReference type="Proteomes" id="UP001143309">
    <property type="component" value="Unassembled WGS sequence"/>
</dbReference>
<organism evidence="9 10">
    <name type="scientific">Methylopila turkensis</name>
    <dbReference type="NCBI Taxonomy" id="1437816"/>
    <lineage>
        <taxon>Bacteria</taxon>
        <taxon>Pseudomonadati</taxon>
        <taxon>Pseudomonadota</taxon>
        <taxon>Alphaproteobacteria</taxon>
        <taxon>Hyphomicrobiales</taxon>
        <taxon>Methylopilaceae</taxon>
        <taxon>Methylopila</taxon>
    </lineage>
</organism>
<evidence type="ECO:0000313" key="9">
    <source>
        <dbReference type="EMBL" id="GLK79373.1"/>
    </source>
</evidence>
<keyword evidence="5" id="KW-0862">Zinc</keyword>
<dbReference type="GO" id="GO:0004222">
    <property type="term" value="F:metalloendopeptidase activity"/>
    <property type="evidence" value="ECO:0007669"/>
    <property type="project" value="InterPro"/>
</dbReference>
<name>A0A9W6JPR5_9HYPH</name>
<dbReference type="PANTHER" id="PTHR22726">
    <property type="entry name" value="METALLOENDOPEPTIDASE OMA1"/>
    <property type="match status" value="1"/>
</dbReference>
<dbReference type="Gene3D" id="3.30.2010.10">
    <property type="entry name" value="Metalloproteases ('zincins'), catalytic domain"/>
    <property type="match status" value="1"/>
</dbReference>
<keyword evidence="3" id="KW-0479">Metal-binding</keyword>
<comment type="cofactor">
    <cofactor evidence="1">
        <name>Zn(2+)</name>
        <dbReference type="ChEBI" id="CHEBI:29105"/>
    </cofactor>
</comment>
<evidence type="ECO:0000256" key="1">
    <source>
        <dbReference type="ARBA" id="ARBA00001947"/>
    </source>
</evidence>
<dbReference type="PANTHER" id="PTHR22726:SF1">
    <property type="entry name" value="METALLOENDOPEPTIDASE OMA1, MITOCHONDRIAL"/>
    <property type="match status" value="1"/>
</dbReference>
<evidence type="ECO:0000256" key="6">
    <source>
        <dbReference type="ARBA" id="ARBA00023049"/>
    </source>
</evidence>
<keyword evidence="2" id="KW-0645">Protease</keyword>
<evidence type="ECO:0000256" key="3">
    <source>
        <dbReference type="ARBA" id="ARBA00022723"/>
    </source>
</evidence>
<reference evidence="9" key="1">
    <citation type="journal article" date="2014" name="Int. J. Syst. Evol. Microbiol.">
        <title>Complete genome sequence of Corynebacterium casei LMG S-19264T (=DSM 44701T), isolated from a smear-ripened cheese.</title>
        <authorList>
            <consortium name="US DOE Joint Genome Institute (JGI-PGF)"/>
            <person name="Walter F."/>
            <person name="Albersmeier A."/>
            <person name="Kalinowski J."/>
            <person name="Ruckert C."/>
        </authorList>
    </citation>
    <scope>NUCLEOTIDE SEQUENCE</scope>
    <source>
        <strain evidence="9">VKM B-2748</strain>
    </source>
</reference>
<dbReference type="CDD" id="cd07324">
    <property type="entry name" value="M48C_Oma1-like"/>
    <property type="match status" value="1"/>
</dbReference>
<dbReference type="InterPro" id="IPR001915">
    <property type="entry name" value="Peptidase_M48"/>
</dbReference>
<dbReference type="Pfam" id="PF01435">
    <property type="entry name" value="Peptidase_M48"/>
    <property type="match status" value="1"/>
</dbReference>
<dbReference type="GO" id="GO:0046872">
    <property type="term" value="F:metal ion binding"/>
    <property type="evidence" value="ECO:0007669"/>
    <property type="project" value="UniProtKB-KW"/>
</dbReference>
<accession>A0A9W6JPR5</accession>
<feature type="chain" id="PRO_5040776552" evidence="7">
    <location>
        <begin position="33"/>
        <end position="491"/>
    </location>
</feature>
<keyword evidence="7" id="KW-0732">Signal</keyword>
<keyword evidence="6 9" id="KW-0482">Metalloprotease</keyword>
<keyword evidence="4" id="KW-0378">Hydrolase</keyword>
<dbReference type="GO" id="GO:0051603">
    <property type="term" value="P:proteolysis involved in protein catabolic process"/>
    <property type="evidence" value="ECO:0007669"/>
    <property type="project" value="TreeGrafter"/>
</dbReference>
<proteinExistence type="predicted"/>
<evidence type="ECO:0000256" key="7">
    <source>
        <dbReference type="SAM" id="SignalP"/>
    </source>
</evidence>
<dbReference type="GO" id="GO:0016020">
    <property type="term" value="C:membrane"/>
    <property type="evidence" value="ECO:0007669"/>
    <property type="project" value="TreeGrafter"/>
</dbReference>
<feature type="domain" description="Peptidase M48" evidence="8">
    <location>
        <begin position="77"/>
        <end position="258"/>
    </location>
</feature>
<dbReference type="EMBL" id="BSFL01000001">
    <property type="protein sequence ID" value="GLK79373.1"/>
    <property type="molecule type" value="Genomic_DNA"/>
</dbReference>
<evidence type="ECO:0000256" key="2">
    <source>
        <dbReference type="ARBA" id="ARBA00022670"/>
    </source>
</evidence>
<protein>
    <submittedName>
        <fullName evidence="9">Metalloprotease</fullName>
    </submittedName>
</protein>
<evidence type="ECO:0000256" key="5">
    <source>
        <dbReference type="ARBA" id="ARBA00022833"/>
    </source>
</evidence>
<gene>
    <name evidence="9" type="ORF">GCM10008174_11140</name>
</gene>
<sequence>MMGAWSGMRCFGRGALAIVCLAALAGCGSLQAEKPAPQPIVPPSAPKVVGPPTAVSQEQARIAAAYGGVYDKPELTALLNSVADRLASTSDRPDLRYKVTLLNSPLVNAFALPNGSLYVTRGLLAIANDTSEVAAVLAHEMAHVTARHAFQRADEERKAVLVSRVVSDVLEDREAGAVALAKSKLSLASFSRSQELEADRIGVQNIARAGFDPYGASRFLLSMGRQTELRSAALGQKPAQPGLDFLSTHPSTPERVQLAVSAARQIGAPGLGERDRDRYLAALDGLVYGDDPSQGYARGRRFLHPRLGFTFMAPEGFIFENGSEALLGVAPDGRALRLDAARLGSGQSLDGYIQEGWIEGTEPGPVERLDVNGMEAVTIVAKGSEWTFRFVAVKFGADVYRLIFAARELTPEIDAGFRASLSSFRRLSQAEIESARPLRIETETVRPGETDATFAARMALPDRAIERFAVLNGFAPGEPLRAGAKVKVVRE</sequence>
<feature type="signal peptide" evidence="7">
    <location>
        <begin position="1"/>
        <end position="32"/>
    </location>
</feature>
<evidence type="ECO:0000259" key="8">
    <source>
        <dbReference type="Pfam" id="PF01435"/>
    </source>
</evidence>
<dbReference type="InterPro" id="IPR051156">
    <property type="entry name" value="Mito/Outer_Membr_Metalloprot"/>
</dbReference>
<comment type="caution">
    <text evidence="9">The sequence shown here is derived from an EMBL/GenBank/DDBJ whole genome shotgun (WGS) entry which is preliminary data.</text>
</comment>